<comment type="cofactor">
    <cofactor evidence="1">
        <name>Zn(2+)</name>
        <dbReference type="ChEBI" id="CHEBI:29105"/>
    </cofactor>
</comment>
<dbReference type="PANTHER" id="PTHR11647">
    <property type="entry name" value="HYDRANTOINASE/DIHYDROPYRIMIDINASE FAMILY MEMBER"/>
    <property type="match status" value="1"/>
</dbReference>
<sequence length="472" mass="51206">MFDLIIHNGRVVDYKNHLDQVTDIAVKDGRIASIGTALGKAKSHLDAKNLLVIPGIVDSHMHASSWLGGPDSLKMLALAGVTTAIEMAGPVDSVKKFIKENGTGLNIGCLEQLRPAVNLSSNHPSSQEILRAVQIALKKGAFGVKLLGGHYPLEPESVDTLFSVCSENGTFLAVHAGSTKQGSNIRGMEEIIKIANGRSFHLAHINAYCRGAVLSVEEEIRKAEQLLEEHPEILCESYLSPINGCSGKCIDGVPESGVTRNCLIAKGYAPTIDGLRAAIEEGAAHVHERADGVVVLTNKEKGLKIWSETQTDVPMSFEVNPALPRFFFATQKRKDGKHFLVDAFCTDGGGIPRNVIISSGFSLVKLGALSLQEFVFKSSYSATRLYGLKNKGHFSPGADADITIIDFERQKPIHSFVEGKEVLVDGCVKGQGGKFITTQEGLSACKEYEIEPYLIDIKDIFSYRTERFAKNQ</sequence>
<dbReference type="InterPro" id="IPR050378">
    <property type="entry name" value="Metallo-dep_Hydrolases_sf"/>
</dbReference>
<comment type="caution">
    <text evidence="3">The sequence shown here is derived from an EMBL/GenBank/DDBJ whole genome shotgun (WGS) entry which is preliminary data.</text>
</comment>
<evidence type="ECO:0000313" key="3">
    <source>
        <dbReference type="EMBL" id="MTU42073.1"/>
    </source>
</evidence>
<name>A0A6I3S215_9BURK</name>
<keyword evidence="3" id="KW-0378">Hydrolase</keyword>
<dbReference type="InterPro" id="IPR006680">
    <property type="entry name" value="Amidohydro-rel"/>
</dbReference>
<dbReference type="Proteomes" id="UP000462362">
    <property type="component" value="Unassembled WGS sequence"/>
</dbReference>
<proteinExistence type="predicted"/>
<dbReference type="SUPFAM" id="SSF51556">
    <property type="entry name" value="Metallo-dependent hydrolases"/>
    <property type="match status" value="1"/>
</dbReference>
<dbReference type="RefSeq" id="WP_021868234.1">
    <property type="nucleotide sequence ID" value="NZ_CALFDP010000011.1"/>
</dbReference>
<reference evidence="3 4" key="1">
    <citation type="journal article" date="2019" name="Nat. Med.">
        <title>A library of human gut bacterial isolates paired with longitudinal multiomics data enables mechanistic microbiome research.</title>
        <authorList>
            <person name="Poyet M."/>
            <person name="Groussin M."/>
            <person name="Gibbons S.M."/>
            <person name="Avila-Pacheco J."/>
            <person name="Jiang X."/>
            <person name="Kearney S.M."/>
            <person name="Perrotta A.R."/>
            <person name="Berdy B."/>
            <person name="Zhao S."/>
            <person name="Lieberman T.D."/>
            <person name="Swanson P.K."/>
            <person name="Smith M."/>
            <person name="Roesemann S."/>
            <person name="Alexander J.E."/>
            <person name="Rich S.A."/>
            <person name="Livny J."/>
            <person name="Vlamakis H."/>
            <person name="Clish C."/>
            <person name="Bullock K."/>
            <person name="Deik A."/>
            <person name="Scott J."/>
            <person name="Pierce K.A."/>
            <person name="Xavier R.J."/>
            <person name="Alm E.J."/>
        </authorList>
    </citation>
    <scope>NUCLEOTIDE SEQUENCE [LARGE SCALE GENOMIC DNA]</scope>
    <source>
        <strain evidence="3 4">BIOML-A2</strain>
    </source>
</reference>
<organism evidence="3 4">
    <name type="scientific">Parasutterella excrementihominis</name>
    <dbReference type="NCBI Taxonomy" id="487175"/>
    <lineage>
        <taxon>Bacteria</taxon>
        <taxon>Pseudomonadati</taxon>
        <taxon>Pseudomonadota</taxon>
        <taxon>Betaproteobacteria</taxon>
        <taxon>Burkholderiales</taxon>
        <taxon>Sutterellaceae</taxon>
        <taxon>Parasutterella</taxon>
    </lineage>
</organism>
<dbReference type="GO" id="GO:0016810">
    <property type="term" value="F:hydrolase activity, acting on carbon-nitrogen (but not peptide) bonds"/>
    <property type="evidence" value="ECO:0007669"/>
    <property type="project" value="InterPro"/>
</dbReference>
<dbReference type="InterPro" id="IPR011059">
    <property type="entry name" value="Metal-dep_hydrolase_composite"/>
</dbReference>
<gene>
    <name evidence="3" type="ORF">GMD42_00190</name>
</gene>
<feature type="domain" description="Amidohydrolase-related" evidence="2">
    <location>
        <begin position="342"/>
        <end position="426"/>
    </location>
</feature>
<dbReference type="EMBL" id="WNCL01000001">
    <property type="protein sequence ID" value="MTU42073.1"/>
    <property type="molecule type" value="Genomic_DNA"/>
</dbReference>
<accession>A0A6I3S215</accession>
<dbReference type="PANTHER" id="PTHR11647:SF1">
    <property type="entry name" value="COLLAPSIN RESPONSE MEDIATOR PROTEIN"/>
    <property type="match status" value="1"/>
</dbReference>
<dbReference type="InterPro" id="IPR032466">
    <property type="entry name" value="Metal_Hydrolase"/>
</dbReference>
<dbReference type="Pfam" id="PF01979">
    <property type="entry name" value="Amidohydro_1"/>
    <property type="match status" value="1"/>
</dbReference>
<dbReference type="AlphaFoldDB" id="A0A6I3S215"/>
<dbReference type="Gene3D" id="2.30.40.10">
    <property type="entry name" value="Urease, subunit C, domain 1"/>
    <property type="match status" value="1"/>
</dbReference>
<evidence type="ECO:0000259" key="2">
    <source>
        <dbReference type="Pfam" id="PF01979"/>
    </source>
</evidence>
<evidence type="ECO:0000256" key="1">
    <source>
        <dbReference type="ARBA" id="ARBA00001947"/>
    </source>
</evidence>
<dbReference type="Gene3D" id="3.20.20.140">
    <property type="entry name" value="Metal-dependent hydrolases"/>
    <property type="match status" value="2"/>
</dbReference>
<protein>
    <submittedName>
        <fullName evidence="3">Amidohydrolase family protein</fullName>
    </submittedName>
</protein>
<dbReference type="SUPFAM" id="SSF51338">
    <property type="entry name" value="Composite domain of metallo-dependent hydrolases"/>
    <property type="match status" value="1"/>
</dbReference>
<evidence type="ECO:0000313" key="4">
    <source>
        <dbReference type="Proteomes" id="UP000462362"/>
    </source>
</evidence>